<reference evidence="6" key="2">
    <citation type="submission" date="2019-08" db="EMBL/GenBank/DDBJ databases">
        <title>Investigation of anaerobic lignin degradation for improved lignocellulosic biofuels.</title>
        <authorList>
            <person name="Deangelis K.PhD."/>
        </authorList>
    </citation>
    <scope>NUCLEOTIDE SEQUENCE [LARGE SCALE GENOMIC DNA]</scope>
    <source>
        <strain evidence="6">128R</strain>
    </source>
</reference>
<evidence type="ECO:0000256" key="4">
    <source>
        <dbReference type="ARBA" id="ARBA00023163"/>
    </source>
</evidence>
<dbReference type="InterPro" id="IPR000792">
    <property type="entry name" value="Tscrpt_reg_LuxR_C"/>
</dbReference>
<dbReference type="EMBL" id="VISQ01000001">
    <property type="protein sequence ID" value="TVZ69717.1"/>
    <property type="molecule type" value="Genomic_DNA"/>
</dbReference>
<feature type="domain" description="HTH luxR-type" evidence="5">
    <location>
        <begin position="138"/>
        <end position="203"/>
    </location>
</feature>
<dbReference type="OrthoDB" id="6623825at2"/>
<sequence length="206" mass="23786">MINIQFTLLDSDNFYQQGLRYIVKDYLDSLNEYYRLYPRLAPVELNALEGIEIIFRSQEEGWGCACCYQSTYHTPRHKQMTVIILDKQHNHSLKHPAQFSIHRQDSVPTIRQKLQMAVERFCHQPWVALHASGLHQCQRCRIAGLSNCEKKVLKLMSTGMSASTIADMLHRSQKTISAHKRSAMRKLNVNKSTELNKVLLNQMGLG</sequence>
<keyword evidence="4" id="KW-0804">Transcription</keyword>
<gene>
    <name evidence="6" type="ORF">FHU10_2247</name>
</gene>
<dbReference type="Gene3D" id="1.10.10.10">
    <property type="entry name" value="Winged helix-like DNA-binding domain superfamily/Winged helix DNA-binding domain"/>
    <property type="match status" value="1"/>
</dbReference>
<keyword evidence="1" id="KW-0805">Transcription regulation</keyword>
<organism evidence="6">
    <name type="scientific">Serratia fonticola</name>
    <dbReference type="NCBI Taxonomy" id="47917"/>
    <lineage>
        <taxon>Bacteria</taxon>
        <taxon>Pseudomonadati</taxon>
        <taxon>Pseudomonadota</taxon>
        <taxon>Gammaproteobacteria</taxon>
        <taxon>Enterobacterales</taxon>
        <taxon>Yersiniaceae</taxon>
        <taxon>Serratia</taxon>
    </lineage>
</organism>
<keyword evidence="3" id="KW-0010">Activator</keyword>
<dbReference type="Pfam" id="PF00196">
    <property type="entry name" value="GerE"/>
    <property type="match status" value="1"/>
</dbReference>
<evidence type="ECO:0000259" key="5">
    <source>
        <dbReference type="PROSITE" id="PS50043"/>
    </source>
</evidence>
<dbReference type="PRINTS" id="PR00038">
    <property type="entry name" value="HTHLUXR"/>
</dbReference>
<dbReference type="PROSITE" id="PS00622">
    <property type="entry name" value="HTH_LUXR_1"/>
    <property type="match status" value="1"/>
</dbReference>
<comment type="caution">
    <text evidence="6">The sequence shown here is derived from an EMBL/GenBank/DDBJ whole genome shotgun (WGS) entry which is preliminary data.</text>
</comment>
<protein>
    <submittedName>
        <fullName evidence="6">Fimbrial protein FimW</fullName>
    </submittedName>
</protein>
<dbReference type="CDD" id="cd06170">
    <property type="entry name" value="LuxR_C_like"/>
    <property type="match status" value="1"/>
</dbReference>
<dbReference type="GO" id="GO:0003677">
    <property type="term" value="F:DNA binding"/>
    <property type="evidence" value="ECO:0007669"/>
    <property type="project" value="UniProtKB-KW"/>
</dbReference>
<dbReference type="PANTHER" id="PTHR44688">
    <property type="entry name" value="DNA-BINDING TRANSCRIPTIONAL ACTIVATOR DEVR_DOSR"/>
    <property type="match status" value="1"/>
</dbReference>
<dbReference type="AlphaFoldDB" id="A0A542CWL9"/>
<name>A0A542CWL9_SERFO</name>
<evidence type="ECO:0000256" key="3">
    <source>
        <dbReference type="ARBA" id="ARBA00023159"/>
    </source>
</evidence>
<dbReference type="SMART" id="SM00421">
    <property type="entry name" value="HTH_LUXR"/>
    <property type="match status" value="1"/>
</dbReference>
<dbReference type="PROSITE" id="PS50043">
    <property type="entry name" value="HTH_LUXR_2"/>
    <property type="match status" value="1"/>
</dbReference>
<evidence type="ECO:0000313" key="6">
    <source>
        <dbReference type="EMBL" id="TVZ69717.1"/>
    </source>
</evidence>
<evidence type="ECO:0000256" key="2">
    <source>
        <dbReference type="ARBA" id="ARBA00023125"/>
    </source>
</evidence>
<dbReference type="InterPro" id="IPR016032">
    <property type="entry name" value="Sig_transdc_resp-reg_C-effctor"/>
</dbReference>
<dbReference type="PANTHER" id="PTHR44688:SF16">
    <property type="entry name" value="DNA-BINDING TRANSCRIPTIONAL ACTIVATOR DEVR_DOSR"/>
    <property type="match status" value="1"/>
</dbReference>
<keyword evidence="2" id="KW-0238">DNA-binding</keyword>
<accession>A0A542CWL9</accession>
<dbReference type="GO" id="GO:0006355">
    <property type="term" value="P:regulation of DNA-templated transcription"/>
    <property type="evidence" value="ECO:0007669"/>
    <property type="project" value="InterPro"/>
</dbReference>
<dbReference type="InterPro" id="IPR036388">
    <property type="entry name" value="WH-like_DNA-bd_sf"/>
</dbReference>
<evidence type="ECO:0000256" key="1">
    <source>
        <dbReference type="ARBA" id="ARBA00023015"/>
    </source>
</evidence>
<reference evidence="6" key="1">
    <citation type="submission" date="2019-06" db="EMBL/GenBank/DDBJ databases">
        <authorList>
            <person name="Deangelis K."/>
            <person name="Huntemann M."/>
            <person name="Clum A."/>
            <person name="Pillay M."/>
            <person name="Palaniappan K."/>
            <person name="Varghese N."/>
            <person name="Mikhailova N."/>
            <person name="Stamatis D."/>
            <person name="Reddy T."/>
            <person name="Daum C."/>
            <person name="Shapiro N."/>
            <person name="Ivanova N."/>
            <person name="Kyrpides N."/>
            <person name="Woyke T."/>
        </authorList>
    </citation>
    <scope>NUCLEOTIDE SEQUENCE [LARGE SCALE GENOMIC DNA]</scope>
    <source>
        <strain evidence="6">128R</strain>
    </source>
</reference>
<proteinExistence type="predicted"/>
<dbReference type="SUPFAM" id="SSF46894">
    <property type="entry name" value="C-terminal effector domain of the bipartite response regulators"/>
    <property type="match status" value="1"/>
</dbReference>